<dbReference type="InterPro" id="IPR023631">
    <property type="entry name" value="Amidase_dom"/>
</dbReference>
<dbReference type="AlphaFoldDB" id="A0A6A6T5S8"/>
<dbReference type="PANTHER" id="PTHR42678">
    <property type="entry name" value="AMIDASE"/>
    <property type="match status" value="1"/>
</dbReference>
<accession>A0A6A6T5S8</accession>
<comment type="similarity">
    <text evidence="1">Belongs to the asaB hydroxylase/desaturase family.</text>
</comment>
<evidence type="ECO:0000256" key="1">
    <source>
        <dbReference type="ARBA" id="ARBA00023604"/>
    </source>
</evidence>
<gene>
    <name evidence="3" type="ORF">K491DRAFT_598808</name>
</gene>
<dbReference type="EMBL" id="MU004349">
    <property type="protein sequence ID" value="KAF2655409.1"/>
    <property type="molecule type" value="Genomic_DNA"/>
</dbReference>
<dbReference type="Gene3D" id="3.90.1300.10">
    <property type="entry name" value="Amidase signature (AS) domain"/>
    <property type="match status" value="1"/>
</dbReference>
<proteinExistence type="inferred from homology"/>
<keyword evidence="4" id="KW-1185">Reference proteome</keyword>
<reference evidence="3" key="1">
    <citation type="journal article" date="2020" name="Stud. Mycol.">
        <title>101 Dothideomycetes genomes: a test case for predicting lifestyles and emergence of pathogens.</title>
        <authorList>
            <person name="Haridas S."/>
            <person name="Albert R."/>
            <person name="Binder M."/>
            <person name="Bloem J."/>
            <person name="Labutti K."/>
            <person name="Salamov A."/>
            <person name="Andreopoulos B."/>
            <person name="Baker S."/>
            <person name="Barry K."/>
            <person name="Bills G."/>
            <person name="Bluhm B."/>
            <person name="Cannon C."/>
            <person name="Castanera R."/>
            <person name="Culley D."/>
            <person name="Daum C."/>
            <person name="Ezra D."/>
            <person name="Gonzalez J."/>
            <person name="Henrissat B."/>
            <person name="Kuo A."/>
            <person name="Liang C."/>
            <person name="Lipzen A."/>
            <person name="Lutzoni F."/>
            <person name="Magnuson J."/>
            <person name="Mondo S."/>
            <person name="Nolan M."/>
            <person name="Ohm R."/>
            <person name="Pangilinan J."/>
            <person name="Park H.-J."/>
            <person name="Ramirez L."/>
            <person name="Alfaro M."/>
            <person name="Sun H."/>
            <person name="Tritt A."/>
            <person name="Yoshinaga Y."/>
            <person name="Zwiers L.-H."/>
            <person name="Turgeon B."/>
            <person name="Goodwin S."/>
            <person name="Spatafora J."/>
            <person name="Crous P."/>
            <person name="Grigoriev I."/>
        </authorList>
    </citation>
    <scope>NUCLEOTIDE SEQUENCE</scope>
    <source>
        <strain evidence="3">CBS 122681</strain>
    </source>
</reference>
<dbReference type="Proteomes" id="UP000799324">
    <property type="component" value="Unassembled WGS sequence"/>
</dbReference>
<dbReference type="SUPFAM" id="SSF75304">
    <property type="entry name" value="Amidase signature (AS) enzymes"/>
    <property type="match status" value="1"/>
</dbReference>
<feature type="domain" description="Amidase" evidence="2">
    <location>
        <begin position="40"/>
        <end position="451"/>
    </location>
</feature>
<dbReference type="InterPro" id="IPR036928">
    <property type="entry name" value="AS_sf"/>
</dbReference>
<evidence type="ECO:0000313" key="4">
    <source>
        <dbReference type="Proteomes" id="UP000799324"/>
    </source>
</evidence>
<dbReference type="InterPro" id="IPR044053">
    <property type="entry name" value="AsaB-like"/>
</dbReference>
<protein>
    <submittedName>
        <fullName evidence="3">Amidase signature enzyme</fullName>
    </submittedName>
</protein>
<evidence type="ECO:0000259" key="2">
    <source>
        <dbReference type="Pfam" id="PF01425"/>
    </source>
</evidence>
<organism evidence="3 4">
    <name type="scientific">Lophiostoma macrostomum CBS 122681</name>
    <dbReference type="NCBI Taxonomy" id="1314788"/>
    <lineage>
        <taxon>Eukaryota</taxon>
        <taxon>Fungi</taxon>
        <taxon>Dikarya</taxon>
        <taxon>Ascomycota</taxon>
        <taxon>Pezizomycotina</taxon>
        <taxon>Dothideomycetes</taxon>
        <taxon>Pleosporomycetidae</taxon>
        <taxon>Pleosporales</taxon>
        <taxon>Lophiostomataceae</taxon>
        <taxon>Lophiostoma</taxon>
    </lineage>
</organism>
<dbReference type="Pfam" id="PF01425">
    <property type="entry name" value="Amidase"/>
    <property type="match status" value="1"/>
</dbReference>
<name>A0A6A6T5S8_9PLEO</name>
<evidence type="ECO:0000313" key="3">
    <source>
        <dbReference type="EMBL" id="KAF2655409.1"/>
    </source>
</evidence>
<dbReference type="GO" id="GO:0016491">
    <property type="term" value="F:oxidoreductase activity"/>
    <property type="evidence" value="ECO:0007669"/>
    <property type="project" value="InterPro"/>
</dbReference>
<dbReference type="NCBIfam" id="NF041278">
    <property type="entry name" value="CmcJ_NvfI_EfuI"/>
    <property type="match status" value="1"/>
</dbReference>
<sequence>MSTDPELVDGDWRDHHLRLEDASISDLRVALANKHISSEELVEAYIARIEEVNDKVSAVSVINKEAIEIARQKDIEREGGKMKGLLHGIPILVKDIFLTLDQMPIGCSGLKNATPKFEADVIMKLREEGAVLLGKTVPSEWCNYRSPGNAPNGWSPVGGQCLGIYCDGQDPGGSSSGSGVAIALGLAAAALGAETSGSIASPARSSGIIGLKPTTGLIPRNGMYCVSEWQDSVGVLAKTVEDAAHLLTALAGNSKESMDNMSRNTVTYINGAQELDLPTDFRAACRSNGLEGLRLAIPRHIMNRDKYVMEEFDDALQVMRGLGATIVEDARYSEWSLSYWDDELWEVAPRIEILDGMSKFLSQFEHNPHELHSLEDVMEFTSKTQDEENVDWGMEEWEIAVRLNRDYGKGSEKYRQSYALRQRMADQIAELLERHQCDLIVAPSWTDTTANVGGCPQISVPLRAYPKGSPLKRLAKGLISNGPYIPTGLLIVGRRNDDARVIGAAHAFERATERPPGQPRDNLILVPKALPIFDIRHSEMVPSLDRCGFEWVKCQTTGSLEDEESITQHIRELESLVKDATGARMALTFDYQIRKRELDRESPQIRPVSTFVHIDITPSAAEDRIRFSFPEIADSILNQRYRILSVWHPLVSPILDYPLAVCDSRTLPEDDLIESDFIYPNFESETFMVFPNVAHKWYYMSEQCRDDVLLLVNFDSEKNIRVPHSGFELPPDMRVSRLRESFEMRVIVTMG</sequence>
<dbReference type="OrthoDB" id="566138at2759"/>
<dbReference type="PANTHER" id="PTHR42678:SF34">
    <property type="entry name" value="OS04G0183300 PROTEIN"/>
    <property type="match status" value="1"/>
</dbReference>